<sequence>MGGVDNYDIHWCPRRRLDISDRSSDRHENQELKQRGLNL</sequence>
<name>A0A382L225_9ZZZZ</name>
<evidence type="ECO:0000256" key="1">
    <source>
        <dbReference type="SAM" id="MobiDB-lite"/>
    </source>
</evidence>
<feature type="region of interest" description="Disordered" evidence="1">
    <location>
        <begin position="20"/>
        <end position="39"/>
    </location>
</feature>
<evidence type="ECO:0000313" key="2">
    <source>
        <dbReference type="EMBL" id="SVC28941.1"/>
    </source>
</evidence>
<protein>
    <submittedName>
        <fullName evidence="2">Uncharacterized protein</fullName>
    </submittedName>
</protein>
<organism evidence="2">
    <name type="scientific">marine metagenome</name>
    <dbReference type="NCBI Taxonomy" id="408172"/>
    <lineage>
        <taxon>unclassified sequences</taxon>
        <taxon>metagenomes</taxon>
        <taxon>ecological metagenomes</taxon>
    </lineage>
</organism>
<proteinExistence type="predicted"/>
<accession>A0A382L225</accession>
<reference evidence="2" key="1">
    <citation type="submission" date="2018-05" db="EMBL/GenBank/DDBJ databases">
        <authorList>
            <person name="Lanie J.A."/>
            <person name="Ng W.-L."/>
            <person name="Kazmierczak K.M."/>
            <person name="Andrzejewski T.M."/>
            <person name="Davidsen T.M."/>
            <person name="Wayne K.J."/>
            <person name="Tettelin H."/>
            <person name="Glass J.I."/>
            <person name="Rusch D."/>
            <person name="Podicherti R."/>
            <person name="Tsui H.-C.T."/>
            <person name="Winkler M.E."/>
        </authorList>
    </citation>
    <scope>NUCLEOTIDE SEQUENCE</scope>
</reference>
<dbReference type="EMBL" id="UINC01083333">
    <property type="protein sequence ID" value="SVC28941.1"/>
    <property type="molecule type" value="Genomic_DNA"/>
</dbReference>
<dbReference type="AlphaFoldDB" id="A0A382L225"/>
<gene>
    <name evidence="2" type="ORF">METZ01_LOCUS281795</name>
</gene>